<dbReference type="EMBL" id="CM056795">
    <property type="protein sequence ID" value="KAJ8720815.1"/>
    <property type="molecule type" value="Genomic_DNA"/>
</dbReference>
<gene>
    <name evidence="1" type="ORF">PYW08_006280</name>
</gene>
<sequence>MLRRVFENDFNIGFSSPSCDVCSTCEVLKNKQKIVKDPQELQSLKVQLCVHKIRAKRFFELVKTSPENSLTICFDLQQIQCLPKTPIQESFYLRQIGLYAFCVTDIPTKEPHHLDRKSGQKRIYRNSVCSFDVPEFCRFIGS</sequence>
<protein>
    <submittedName>
        <fullName evidence="1">Uncharacterized protein</fullName>
    </submittedName>
</protein>
<keyword evidence="2" id="KW-1185">Reference proteome</keyword>
<evidence type="ECO:0000313" key="1">
    <source>
        <dbReference type="EMBL" id="KAJ8720815.1"/>
    </source>
</evidence>
<proteinExistence type="predicted"/>
<dbReference type="Proteomes" id="UP001231649">
    <property type="component" value="Chromosome 19"/>
</dbReference>
<reference evidence="1" key="1">
    <citation type="submission" date="2023-03" db="EMBL/GenBank/DDBJ databases">
        <title>Chromosome-level genomes of two armyworms, Mythimna separata and Mythimna loreyi, provide insights into the biosynthesis and reception of sex pheromones.</title>
        <authorList>
            <person name="Zhao H."/>
        </authorList>
    </citation>
    <scope>NUCLEOTIDE SEQUENCE</scope>
    <source>
        <strain evidence="1">BeijingLab</strain>
    </source>
</reference>
<comment type="caution">
    <text evidence="1">The sequence shown here is derived from an EMBL/GenBank/DDBJ whole genome shotgun (WGS) entry which is preliminary data.</text>
</comment>
<name>A0ACC2QMQ1_9NEOP</name>
<accession>A0ACC2QMQ1</accession>
<evidence type="ECO:0000313" key="2">
    <source>
        <dbReference type="Proteomes" id="UP001231649"/>
    </source>
</evidence>
<organism evidence="1 2">
    <name type="scientific">Mythimna loreyi</name>
    <dbReference type="NCBI Taxonomy" id="667449"/>
    <lineage>
        <taxon>Eukaryota</taxon>
        <taxon>Metazoa</taxon>
        <taxon>Ecdysozoa</taxon>
        <taxon>Arthropoda</taxon>
        <taxon>Hexapoda</taxon>
        <taxon>Insecta</taxon>
        <taxon>Pterygota</taxon>
        <taxon>Neoptera</taxon>
        <taxon>Endopterygota</taxon>
        <taxon>Lepidoptera</taxon>
        <taxon>Glossata</taxon>
        <taxon>Ditrysia</taxon>
        <taxon>Noctuoidea</taxon>
        <taxon>Noctuidae</taxon>
        <taxon>Noctuinae</taxon>
        <taxon>Hadenini</taxon>
        <taxon>Mythimna</taxon>
    </lineage>
</organism>